<dbReference type="HOGENOM" id="CLU_1372401_0_0_1"/>
<feature type="region of interest" description="Disordered" evidence="1">
    <location>
        <begin position="79"/>
        <end position="152"/>
    </location>
</feature>
<protein>
    <submittedName>
        <fullName evidence="2">Uncharacterized protein</fullName>
    </submittedName>
</protein>
<name>W6MXZ2_9ASCO</name>
<dbReference type="EMBL" id="HG793131">
    <property type="protein sequence ID" value="CDK29730.1"/>
    <property type="molecule type" value="Genomic_DNA"/>
</dbReference>
<evidence type="ECO:0000313" key="2">
    <source>
        <dbReference type="EMBL" id="CDK29730.1"/>
    </source>
</evidence>
<feature type="compositionally biased region" description="Polar residues" evidence="1">
    <location>
        <begin position="92"/>
        <end position="103"/>
    </location>
</feature>
<accession>W6MXZ2</accession>
<feature type="compositionally biased region" description="Polar residues" evidence="1">
    <location>
        <begin position="121"/>
        <end position="141"/>
    </location>
</feature>
<evidence type="ECO:0000313" key="3">
    <source>
        <dbReference type="Proteomes" id="UP000019384"/>
    </source>
</evidence>
<proteinExistence type="predicted"/>
<dbReference type="RefSeq" id="XP_022461713.1">
    <property type="nucleotide sequence ID" value="XM_022601774.1"/>
</dbReference>
<reference evidence="2" key="1">
    <citation type="submission" date="2013-12" db="EMBL/GenBank/DDBJ databases">
        <authorList>
            <person name="Genoscope - CEA"/>
        </authorList>
    </citation>
    <scope>NUCLEOTIDE SEQUENCE</scope>
    <source>
        <strain evidence="2">CBS 1993</strain>
    </source>
</reference>
<sequence>MVDLDLWPEFWDDDQALELVMDDNVNLQYEEEDENINTKPTFWDQEHESGFLESVKSKPEGVLRKPWANTLRRISKSSLGLRDSSNEEVPTLRSTGSSLSNKRISLPQPSPSSLMDGENSFIPSSPSPKTLSPDSNRQVSGEPSIRGSSYSSVVSTQKHISVPDCSPASEITRFNFTNEQRPQLFQRGSSSESRKYYLI</sequence>
<evidence type="ECO:0000256" key="1">
    <source>
        <dbReference type="SAM" id="MobiDB-lite"/>
    </source>
</evidence>
<keyword evidence="3" id="KW-1185">Reference proteome</keyword>
<gene>
    <name evidence="2" type="ORF">KUCA_T00005723001</name>
</gene>
<organism evidence="2 3">
    <name type="scientific">Kuraishia capsulata CBS 1993</name>
    <dbReference type="NCBI Taxonomy" id="1382522"/>
    <lineage>
        <taxon>Eukaryota</taxon>
        <taxon>Fungi</taxon>
        <taxon>Dikarya</taxon>
        <taxon>Ascomycota</taxon>
        <taxon>Saccharomycotina</taxon>
        <taxon>Pichiomycetes</taxon>
        <taxon>Pichiales</taxon>
        <taxon>Pichiaceae</taxon>
        <taxon>Kuraishia</taxon>
    </lineage>
</organism>
<dbReference type="AlphaFoldDB" id="W6MXZ2"/>
<reference evidence="2" key="2">
    <citation type="submission" date="2014-02" db="EMBL/GenBank/DDBJ databases">
        <title>Complete DNA sequence of /Kuraishia capsulata/ illustrates novel genomic features among budding yeasts (/Saccharomycotina/).</title>
        <authorList>
            <person name="Morales L."/>
            <person name="Noel B."/>
            <person name="Porcel B."/>
            <person name="Marcet-Houben M."/>
            <person name="Hullo M-F."/>
            <person name="Sacerdot C."/>
            <person name="Tekaia F."/>
            <person name="Leh-Louis V."/>
            <person name="Despons L."/>
            <person name="Khanna V."/>
            <person name="Aury J-M."/>
            <person name="Barbe V."/>
            <person name="Couloux A."/>
            <person name="Labadie K."/>
            <person name="Pelletier E."/>
            <person name="Souciet J-L."/>
            <person name="Boekhout T."/>
            <person name="Gabaldon T."/>
            <person name="Wincker P."/>
            <person name="Dujon B."/>
        </authorList>
    </citation>
    <scope>NUCLEOTIDE SEQUENCE</scope>
    <source>
        <strain evidence="2">CBS 1993</strain>
    </source>
</reference>
<dbReference type="GeneID" id="34523101"/>
<dbReference type="Proteomes" id="UP000019384">
    <property type="component" value="Unassembled WGS sequence"/>
</dbReference>